<evidence type="ECO:0000313" key="8">
    <source>
        <dbReference type="Proteomes" id="UP000750522"/>
    </source>
</evidence>
<dbReference type="GO" id="GO:0008289">
    <property type="term" value="F:lipid binding"/>
    <property type="evidence" value="ECO:0007669"/>
    <property type="project" value="TreeGrafter"/>
</dbReference>
<dbReference type="AlphaFoldDB" id="A0A9P5G971"/>
<name>A0A9P5G971_GEOCN</name>
<dbReference type="Gene3D" id="1.20.1270.60">
    <property type="entry name" value="Arfaptin homology (AH) domain/BAR domain"/>
    <property type="match status" value="1"/>
</dbReference>
<keyword evidence="1 2" id="KW-0728">SH3 domain</keyword>
<dbReference type="EMBL" id="QQZK01000008">
    <property type="protein sequence ID" value="KAF5104453.1"/>
    <property type="molecule type" value="Genomic_DNA"/>
</dbReference>
<evidence type="ECO:0008006" key="9">
    <source>
        <dbReference type="Google" id="ProtNLM"/>
    </source>
</evidence>
<dbReference type="GO" id="GO:1990528">
    <property type="term" value="C:Rvs161p-Rvs167p complex"/>
    <property type="evidence" value="ECO:0007669"/>
    <property type="project" value="TreeGrafter"/>
</dbReference>
<dbReference type="GO" id="GO:0030479">
    <property type="term" value="C:actin cortical patch"/>
    <property type="evidence" value="ECO:0007669"/>
    <property type="project" value="TreeGrafter"/>
</dbReference>
<dbReference type="Gene3D" id="2.30.30.40">
    <property type="entry name" value="SH3 Domains"/>
    <property type="match status" value="1"/>
</dbReference>
<accession>A0A9P5G971</accession>
<dbReference type="InterPro" id="IPR027267">
    <property type="entry name" value="AH/BAR_dom_sf"/>
</dbReference>
<dbReference type="InterPro" id="IPR004148">
    <property type="entry name" value="BAR_dom"/>
</dbReference>
<dbReference type="SUPFAM" id="SSF103657">
    <property type="entry name" value="BAR/IMD domain-like"/>
    <property type="match status" value="1"/>
</dbReference>
<evidence type="ECO:0000256" key="4">
    <source>
        <dbReference type="SAM" id="MobiDB-lite"/>
    </source>
</evidence>
<feature type="compositionally biased region" description="Polar residues" evidence="4">
    <location>
        <begin position="421"/>
        <end position="435"/>
    </location>
</feature>
<evidence type="ECO:0000256" key="3">
    <source>
        <dbReference type="SAM" id="Coils"/>
    </source>
</evidence>
<feature type="region of interest" description="Disordered" evidence="4">
    <location>
        <begin position="398"/>
        <end position="435"/>
    </location>
</feature>
<dbReference type="CDD" id="cd07599">
    <property type="entry name" value="BAR_Rvs167p"/>
    <property type="match status" value="1"/>
</dbReference>
<keyword evidence="3" id="KW-0175">Coiled coil</keyword>
<protein>
    <recommendedName>
        <fullName evidence="9">SH3 domain-containing protein</fullName>
    </recommendedName>
</protein>
<dbReference type="SMART" id="SM00326">
    <property type="entry name" value="SH3"/>
    <property type="match status" value="1"/>
</dbReference>
<dbReference type="GO" id="GO:0051666">
    <property type="term" value="P:actin cortical patch localization"/>
    <property type="evidence" value="ECO:0007669"/>
    <property type="project" value="InterPro"/>
</dbReference>
<dbReference type="PANTHER" id="PTHR47174:SF1">
    <property type="entry name" value="REDUCED VIABILITY UPON STARVATION PROTEIN 167"/>
    <property type="match status" value="1"/>
</dbReference>
<dbReference type="GO" id="GO:0006897">
    <property type="term" value="P:endocytosis"/>
    <property type="evidence" value="ECO:0007669"/>
    <property type="project" value="InterPro"/>
</dbReference>
<dbReference type="GO" id="GO:0031097">
    <property type="term" value="C:medial cortex"/>
    <property type="evidence" value="ECO:0007669"/>
    <property type="project" value="TreeGrafter"/>
</dbReference>
<dbReference type="Pfam" id="PF03114">
    <property type="entry name" value="BAR"/>
    <property type="match status" value="1"/>
</dbReference>
<dbReference type="SUPFAM" id="SSF50044">
    <property type="entry name" value="SH3-domain"/>
    <property type="match status" value="1"/>
</dbReference>
<dbReference type="PROSITE" id="PS51021">
    <property type="entry name" value="BAR"/>
    <property type="match status" value="1"/>
</dbReference>
<evidence type="ECO:0000256" key="1">
    <source>
        <dbReference type="ARBA" id="ARBA00022443"/>
    </source>
</evidence>
<sequence length="562" mass="62680">MFKGAKKAIVRAPHRLMGSKSIEDRIIIEWTKDFETANRAFELLAIEGKNFRKAWHETMTSQKEVALRLTELYEPIDREDAQDTYAIVQETPPSQLAAVAAYVEVTKSLEKILLPMVDETDARLEKRCSEIREYLKAVSKALTKREHKKQDFDRFSNNVEKLLKKSDQTEKEQQQLAKAEQELDTAREIFHMQDQKVKSTIPYLLNVVSEFLNPLTAQLYLDQLEVYKTWRDTLHKFAQDQGLLVHEDGDYIEVIESWENRFLTVQPQCEQGLKTLKEGKTVNKPMRMDKDGLDKIEEIASKSVNKTNELAHKAVGKSTPGEKIQFSSPQGFFTTEVDLLASTESLSVSTSSPGGANSAGAKASPIEKTGSPLGYKYGGSFSSAAAAGAVVTSATVRSPVTGNFTGPPADTEQLRTRVRASMSSTARTLSPTPSATIIAGGGSSIMSDALSSTSGNVVDEEVSREDGDFISSKLRQQQQQQQQQQQLYQQQNYPKRIPPSSPEEYGHARYTFSGSEPGDVAFREGDRIHILDHGDETDDQWWFGQTADGRMGLFPSNYVIVD</sequence>
<feature type="coiled-coil region" evidence="3">
    <location>
        <begin position="152"/>
        <end position="189"/>
    </location>
</feature>
<feature type="domain" description="SH3" evidence="5">
    <location>
        <begin position="501"/>
        <end position="562"/>
    </location>
</feature>
<dbReference type="InterPro" id="IPR001452">
    <property type="entry name" value="SH3_domain"/>
</dbReference>
<evidence type="ECO:0000259" key="6">
    <source>
        <dbReference type="PROSITE" id="PS51021"/>
    </source>
</evidence>
<dbReference type="PRINTS" id="PR00452">
    <property type="entry name" value="SH3DOMAIN"/>
</dbReference>
<organism evidence="7 8">
    <name type="scientific">Geotrichum candidum</name>
    <name type="common">Oospora lactis</name>
    <name type="synonym">Dipodascus geotrichum</name>
    <dbReference type="NCBI Taxonomy" id="1173061"/>
    <lineage>
        <taxon>Eukaryota</taxon>
        <taxon>Fungi</taxon>
        <taxon>Dikarya</taxon>
        <taxon>Ascomycota</taxon>
        <taxon>Saccharomycotina</taxon>
        <taxon>Dipodascomycetes</taxon>
        <taxon>Dipodascales</taxon>
        <taxon>Dipodascaceae</taxon>
        <taxon>Geotrichum</taxon>
    </lineage>
</organism>
<evidence type="ECO:0000259" key="5">
    <source>
        <dbReference type="PROSITE" id="PS50002"/>
    </source>
</evidence>
<dbReference type="Proteomes" id="UP000750522">
    <property type="component" value="Unassembled WGS sequence"/>
</dbReference>
<dbReference type="InterPro" id="IPR036028">
    <property type="entry name" value="SH3-like_dom_sf"/>
</dbReference>
<dbReference type="Pfam" id="PF00018">
    <property type="entry name" value="SH3_1"/>
    <property type="match status" value="1"/>
</dbReference>
<feature type="domain" description="BAR" evidence="6">
    <location>
        <begin position="12"/>
        <end position="250"/>
    </location>
</feature>
<comment type="caution">
    <text evidence="7">The sequence shown here is derived from an EMBL/GenBank/DDBJ whole genome shotgun (WGS) entry which is preliminary data.</text>
</comment>
<dbReference type="InterPro" id="IPR046982">
    <property type="entry name" value="BIN3/RVS161-like"/>
</dbReference>
<reference evidence="7" key="1">
    <citation type="journal article" date="2020" name="Front. Microbiol.">
        <title>Phenotypic and Genetic Characterization of the Cheese Ripening Yeast Geotrichum candidum.</title>
        <authorList>
            <person name="Perkins V."/>
            <person name="Vignola S."/>
            <person name="Lessard M.H."/>
            <person name="Plante P.L."/>
            <person name="Corbeil J."/>
            <person name="Dugat-Bony E."/>
            <person name="Frenette M."/>
            <person name="Labrie S."/>
        </authorList>
    </citation>
    <scope>NUCLEOTIDE SEQUENCE</scope>
    <source>
        <strain evidence="7">LMA-70</strain>
    </source>
</reference>
<gene>
    <name evidence="7" type="ORF">DV451_000688</name>
</gene>
<dbReference type="GO" id="GO:0043332">
    <property type="term" value="C:mating projection tip"/>
    <property type="evidence" value="ECO:0007669"/>
    <property type="project" value="TreeGrafter"/>
</dbReference>
<evidence type="ECO:0000256" key="2">
    <source>
        <dbReference type="PROSITE-ProRule" id="PRU00192"/>
    </source>
</evidence>
<reference evidence="7" key="2">
    <citation type="submission" date="2020-01" db="EMBL/GenBank/DDBJ databases">
        <authorList>
            <person name="Perkins V."/>
            <person name="Lessard M.-H."/>
            <person name="Dugat-Bony E."/>
            <person name="Frenette M."/>
            <person name="Labrie S."/>
        </authorList>
    </citation>
    <scope>NUCLEOTIDE SEQUENCE</scope>
    <source>
        <strain evidence="7">LMA-70</strain>
    </source>
</reference>
<proteinExistence type="predicted"/>
<dbReference type="PANTHER" id="PTHR47174">
    <property type="entry name" value="BRIDGING INTEGRATOR 3"/>
    <property type="match status" value="1"/>
</dbReference>
<evidence type="ECO:0000313" key="7">
    <source>
        <dbReference type="EMBL" id="KAF5104453.1"/>
    </source>
</evidence>
<dbReference type="GO" id="GO:0097320">
    <property type="term" value="P:plasma membrane tubulation"/>
    <property type="evidence" value="ECO:0007669"/>
    <property type="project" value="TreeGrafter"/>
</dbReference>
<dbReference type="CDD" id="cd00174">
    <property type="entry name" value="SH3"/>
    <property type="match status" value="1"/>
</dbReference>
<feature type="region of interest" description="Disordered" evidence="4">
    <location>
        <begin position="347"/>
        <end position="366"/>
    </location>
</feature>
<dbReference type="PROSITE" id="PS50002">
    <property type="entry name" value="SH3"/>
    <property type="match status" value="1"/>
</dbReference>